<dbReference type="AlphaFoldDB" id="A0A6I9P5H8"/>
<evidence type="ECO:0000313" key="14">
    <source>
        <dbReference type="Proteomes" id="UP000504611"/>
    </source>
</evidence>
<evidence type="ECO:0000256" key="2">
    <source>
        <dbReference type="ARBA" id="ARBA00022475"/>
    </source>
</evidence>
<sequence length="341" mass="38430">MNVCLSNSSSVGGCSEDSFKYYVYSATYVLLFPIALICNGGALVVFILQRSRRSSASCVVMTNLALSDFSFSLTLPLRLHYYFNGRVWNFSDWLCRLYVFCFYVNLYTSILFLTLLSVLRWLAVTRPLRHRALATPTKALLVCLGVWLFVGVASAPFLIQGRICRSGVYRCFDPPTSSLSKTVLIMNYVALLIGFLLPFLTIVLSYSRIVRRLNRRSSLHGAEGPSARLRQCNRRRSIHLVAMVMVTFVVCFLPYHVMRSVHLHATFAGWSCDVTAPLQKVVAVTLCMAASNSGINPVLYYYSTRRFRDNLREARTSLSGRRGSIATAISMNRRRNSPMSP</sequence>
<keyword evidence="10 15" id="KW-0675">Receptor</keyword>
<keyword evidence="2" id="KW-1003">Cell membrane</keyword>
<keyword evidence="4" id="KW-0391">Immunity</keyword>
<organism evidence="14 15">
    <name type="scientific">Notothenia coriiceps</name>
    <name type="common">black rockcod</name>
    <dbReference type="NCBI Taxonomy" id="8208"/>
    <lineage>
        <taxon>Eukaryota</taxon>
        <taxon>Metazoa</taxon>
        <taxon>Chordata</taxon>
        <taxon>Craniata</taxon>
        <taxon>Vertebrata</taxon>
        <taxon>Euteleostomi</taxon>
        <taxon>Actinopterygii</taxon>
        <taxon>Neopterygii</taxon>
        <taxon>Teleostei</taxon>
        <taxon>Neoteleostei</taxon>
        <taxon>Acanthomorphata</taxon>
        <taxon>Eupercaria</taxon>
        <taxon>Perciformes</taxon>
        <taxon>Notothenioidei</taxon>
        <taxon>Nototheniidae</taxon>
        <taxon>Notothenia</taxon>
    </lineage>
</organism>
<dbReference type="OrthoDB" id="9990906at2759"/>
<keyword evidence="6" id="KW-0297">G-protein coupled receptor</keyword>
<feature type="transmembrane region" description="Helical" evidence="12">
    <location>
        <begin position="185"/>
        <end position="206"/>
    </location>
</feature>
<evidence type="ECO:0000256" key="4">
    <source>
        <dbReference type="ARBA" id="ARBA00022859"/>
    </source>
</evidence>
<evidence type="ECO:0000313" key="15">
    <source>
        <dbReference type="RefSeq" id="XP_010782790.1"/>
    </source>
</evidence>
<dbReference type="Gene3D" id="1.20.1070.10">
    <property type="entry name" value="Rhodopsin 7-helix transmembrane proteins"/>
    <property type="match status" value="1"/>
</dbReference>
<dbReference type="KEGG" id="ncc:104956913"/>
<protein>
    <submittedName>
        <fullName evidence="15">Cysteinyl leukotriene receptor 2</fullName>
    </submittedName>
</protein>
<dbReference type="GO" id="GO:0005886">
    <property type="term" value="C:plasma membrane"/>
    <property type="evidence" value="ECO:0007669"/>
    <property type="project" value="UniProtKB-SubCell"/>
</dbReference>
<dbReference type="SUPFAM" id="SSF81321">
    <property type="entry name" value="Family A G protein-coupled receptor-like"/>
    <property type="match status" value="1"/>
</dbReference>
<reference evidence="15" key="1">
    <citation type="submission" date="2025-08" db="UniProtKB">
        <authorList>
            <consortium name="RefSeq"/>
        </authorList>
    </citation>
    <scope>IDENTIFICATION</scope>
    <source>
        <tissue evidence="15">Muscle</tissue>
    </source>
</reference>
<keyword evidence="8 12" id="KW-0472">Membrane</keyword>
<feature type="transmembrane region" description="Helical" evidence="12">
    <location>
        <begin position="139"/>
        <end position="159"/>
    </location>
</feature>
<feature type="transmembrane region" description="Helical" evidence="12">
    <location>
        <begin position="97"/>
        <end position="119"/>
    </location>
</feature>
<evidence type="ECO:0000256" key="8">
    <source>
        <dbReference type="ARBA" id="ARBA00023136"/>
    </source>
</evidence>
<dbReference type="PANTHER" id="PTHR24231:SF52">
    <property type="entry name" value="CYSTEINYL LEUKOTRIENE RECEPTOR 2-LIKE"/>
    <property type="match status" value="1"/>
</dbReference>
<evidence type="ECO:0000256" key="9">
    <source>
        <dbReference type="ARBA" id="ARBA00023157"/>
    </source>
</evidence>
<keyword evidence="3 12" id="KW-0812">Transmembrane</keyword>
<dbReference type="Proteomes" id="UP000504611">
    <property type="component" value="Unplaced"/>
</dbReference>
<dbReference type="CTD" id="100334963"/>
<evidence type="ECO:0000256" key="3">
    <source>
        <dbReference type="ARBA" id="ARBA00022692"/>
    </source>
</evidence>
<evidence type="ECO:0000256" key="1">
    <source>
        <dbReference type="ARBA" id="ARBA00004651"/>
    </source>
</evidence>
<evidence type="ECO:0000256" key="12">
    <source>
        <dbReference type="SAM" id="Phobius"/>
    </source>
</evidence>
<comment type="subcellular location">
    <subcellularLocation>
        <location evidence="1">Cell membrane</location>
        <topology evidence="1">Multi-pass membrane protein</topology>
    </subcellularLocation>
</comment>
<dbReference type="PROSITE" id="PS50262">
    <property type="entry name" value="G_PROTEIN_RECEP_F1_2"/>
    <property type="match status" value="1"/>
</dbReference>
<evidence type="ECO:0000256" key="11">
    <source>
        <dbReference type="ARBA" id="ARBA00023224"/>
    </source>
</evidence>
<feature type="transmembrane region" description="Helical" evidence="12">
    <location>
        <begin position="55"/>
        <end position="77"/>
    </location>
</feature>
<dbReference type="PRINTS" id="PR01157">
    <property type="entry name" value="P2YPURNOCPTR"/>
</dbReference>
<dbReference type="FunFam" id="1.20.1070.10:FF:000017">
    <property type="entry name" value="lysophosphatidic acid receptor 4"/>
    <property type="match status" value="1"/>
</dbReference>
<dbReference type="InterPro" id="IPR017452">
    <property type="entry name" value="GPCR_Rhodpsn_7TM"/>
</dbReference>
<keyword evidence="14" id="KW-1185">Reference proteome</keyword>
<dbReference type="GO" id="GO:0002250">
    <property type="term" value="P:adaptive immune response"/>
    <property type="evidence" value="ECO:0007669"/>
    <property type="project" value="UniProtKB-KW"/>
</dbReference>
<gene>
    <name evidence="15" type="primary">cysltr3</name>
</gene>
<feature type="transmembrane region" description="Helical" evidence="12">
    <location>
        <begin position="238"/>
        <end position="258"/>
    </location>
</feature>
<dbReference type="RefSeq" id="XP_010782790.1">
    <property type="nucleotide sequence ID" value="XM_010784488.1"/>
</dbReference>
<dbReference type="GO" id="GO:0004930">
    <property type="term" value="F:G protein-coupled receptor activity"/>
    <property type="evidence" value="ECO:0007669"/>
    <property type="project" value="UniProtKB-KW"/>
</dbReference>
<name>A0A6I9P5H8_9TELE</name>
<keyword evidence="5 12" id="KW-1133">Transmembrane helix</keyword>
<evidence type="ECO:0000256" key="7">
    <source>
        <dbReference type="ARBA" id="ARBA00023130"/>
    </source>
</evidence>
<evidence type="ECO:0000256" key="5">
    <source>
        <dbReference type="ARBA" id="ARBA00022989"/>
    </source>
</evidence>
<feature type="domain" description="G-protein coupled receptors family 1 profile" evidence="13">
    <location>
        <begin position="40"/>
        <end position="300"/>
    </location>
</feature>
<evidence type="ECO:0000259" key="13">
    <source>
        <dbReference type="PROSITE" id="PS50262"/>
    </source>
</evidence>
<dbReference type="Pfam" id="PF00001">
    <property type="entry name" value="7tm_1"/>
    <property type="match status" value="1"/>
</dbReference>
<keyword evidence="9" id="KW-1015">Disulfide bond</keyword>
<dbReference type="InterPro" id="IPR000276">
    <property type="entry name" value="GPCR_Rhodpsn"/>
</dbReference>
<feature type="transmembrane region" description="Helical" evidence="12">
    <location>
        <begin position="278"/>
        <end position="302"/>
    </location>
</feature>
<keyword evidence="11" id="KW-0807">Transducer</keyword>
<dbReference type="PANTHER" id="PTHR24231">
    <property type="entry name" value="PURINOCEPTOR-RELATED G-PROTEIN COUPLED RECEPTOR"/>
    <property type="match status" value="1"/>
</dbReference>
<evidence type="ECO:0000256" key="10">
    <source>
        <dbReference type="ARBA" id="ARBA00023170"/>
    </source>
</evidence>
<feature type="transmembrane region" description="Helical" evidence="12">
    <location>
        <begin position="28"/>
        <end position="48"/>
    </location>
</feature>
<accession>A0A6I9P5H8</accession>
<dbReference type="PRINTS" id="PR00237">
    <property type="entry name" value="GPCRRHODOPSN"/>
</dbReference>
<keyword evidence="7" id="KW-1064">Adaptive immunity</keyword>
<proteinExistence type="predicted"/>
<evidence type="ECO:0000256" key="6">
    <source>
        <dbReference type="ARBA" id="ARBA00023040"/>
    </source>
</evidence>